<gene>
    <name evidence="5" type="ORF">TSAR_015576</name>
</gene>
<proteinExistence type="inferred from homology"/>
<keyword evidence="6" id="KW-1185">Reference proteome</keyword>
<evidence type="ECO:0000256" key="4">
    <source>
        <dbReference type="SAM" id="SignalP"/>
    </source>
</evidence>
<dbReference type="Proteomes" id="UP000215335">
    <property type="component" value="Unassembled WGS sequence"/>
</dbReference>
<evidence type="ECO:0000256" key="2">
    <source>
        <dbReference type="ARBA" id="ARBA00024228"/>
    </source>
</evidence>
<dbReference type="STRING" id="543379.A0A232F4R5"/>
<dbReference type="PANTHER" id="PTHR31905:SF2">
    <property type="entry name" value="PROTEIN MIX23"/>
    <property type="match status" value="1"/>
</dbReference>
<comment type="similarity">
    <text evidence="1">Belongs to the MIX23 family.</text>
</comment>
<evidence type="ECO:0000313" key="5">
    <source>
        <dbReference type="EMBL" id="OXU25337.1"/>
    </source>
</evidence>
<dbReference type="PANTHER" id="PTHR31905">
    <property type="entry name" value="COILED-COIL DOMAIN-CONTAINING PROTEIN 58"/>
    <property type="match status" value="1"/>
</dbReference>
<comment type="caution">
    <text evidence="5">The sequence shown here is derived from an EMBL/GenBank/DDBJ whole genome shotgun (WGS) entry which is preliminary data.</text>
</comment>
<protein>
    <recommendedName>
        <fullName evidence="2">Protein MIX23</fullName>
    </recommendedName>
    <alternativeName>
        <fullName evidence="3">Coiled-coil domain-containing protein 58</fullName>
    </alternativeName>
</protein>
<accession>A0A232F4R5</accession>
<evidence type="ECO:0000256" key="3">
    <source>
        <dbReference type="ARBA" id="ARBA00030733"/>
    </source>
</evidence>
<sequence length="168" mass="19479">MIIYIIHSALAGLFSLVILCLRKMAATSMDWDCGDFLEFQNSLQKMRQIDDKIIYMLNTTIPTESFKGQVDPTTKCKDLFKQIQSGHAQREIAIKKCLNTAHERVKALKEQRDAGKDDPTLIKNLRKEQSTLRLLQSELGVEEVIKNRTSQVYYERCRRFYKPETESS</sequence>
<feature type="chain" id="PRO_5013144669" description="Protein MIX23" evidence="4">
    <location>
        <begin position="27"/>
        <end position="168"/>
    </location>
</feature>
<dbReference type="GO" id="GO:0005758">
    <property type="term" value="C:mitochondrial intermembrane space"/>
    <property type="evidence" value="ECO:0007669"/>
    <property type="project" value="InterPro"/>
</dbReference>
<organism evidence="5 6">
    <name type="scientific">Trichomalopsis sarcophagae</name>
    <dbReference type="NCBI Taxonomy" id="543379"/>
    <lineage>
        <taxon>Eukaryota</taxon>
        <taxon>Metazoa</taxon>
        <taxon>Ecdysozoa</taxon>
        <taxon>Arthropoda</taxon>
        <taxon>Hexapoda</taxon>
        <taxon>Insecta</taxon>
        <taxon>Pterygota</taxon>
        <taxon>Neoptera</taxon>
        <taxon>Endopterygota</taxon>
        <taxon>Hymenoptera</taxon>
        <taxon>Apocrita</taxon>
        <taxon>Proctotrupomorpha</taxon>
        <taxon>Chalcidoidea</taxon>
        <taxon>Pteromalidae</taxon>
        <taxon>Pteromalinae</taxon>
        <taxon>Trichomalopsis</taxon>
    </lineage>
</organism>
<name>A0A232F4R5_9HYME</name>
<feature type="signal peptide" evidence="4">
    <location>
        <begin position="1"/>
        <end position="26"/>
    </location>
</feature>
<dbReference type="InterPro" id="IPR019171">
    <property type="entry name" value="MIX23"/>
</dbReference>
<reference evidence="5 6" key="1">
    <citation type="journal article" date="2017" name="Curr. Biol.">
        <title>The Evolution of Venom by Co-option of Single-Copy Genes.</title>
        <authorList>
            <person name="Martinson E.O."/>
            <person name="Mrinalini"/>
            <person name="Kelkar Y.D."/>
            <person name="Chang C.H."/>
            <person name="Werren J.H."/>
        </authorList>
    </citation>
    <scope>NUCLEOTIDE SEQUENCE [LARGE SCALE GENOMIC DNA]</scope>
    <source>
        <strain evidence="5 6">Alberta</strain>
        <tissue evidence="5">Whole body</tissue>
    </source>
</reference>
<dbReference type="Pfam" id="PF09774">
    <property type="entry name" value="MIX23"/>
    <property type="match status" value="1"/>
</dbReference>
<keyword evidence="4" id="KW-0732">Signal</keyword>
<dbReference type="AlphaFoldDB" id="A0A232F4R5"/>
<dbReference type="OrthoDB" id="5593818at2759"/>
<evidence type="ECO:0000313" key="6">
    <source>
        <dbReference type="Proteomes" id="UP000215335"/>
    </source>
</evidence>
<evidence type="ECO:0000256" key="1">
    <source>
        <dbReference type="ARBA" id="ARBA00024204"/>
    </source>
</evidence>
<dbReference type="EMBL" id="NNAY01001049">
    <property type="protein sequence ID" value="OXU25337.1"/>
    <property type="molecule type" value="Genomic_DNA"/>
</dbReference>